<proteinExistence type="predicted"/>
<name>A0A433MEN7_9BURK</name>
<dbReference type="Proteomes" id="UP000281118">
    <property type="component" value="Unassembled WGS sequence"/>
</dbReference>
<evidence type="ECO:0000256" key="4">
    <source>
        <dbReference type="PROSITE-ProRule" id="PRU00510"/>
    </source>
</evidence>
<dbReference type="GO" id="GO:0008270">
    <property type="term" value="F:zinc ion binding"/>
    <property type="evidence" value="ECO:0007669"/>
    <property type="project" value="UniProtKB-KW"/>
</dbReference>
<feature type="zinc finger region" description="dksA C4-type" evidence="4">
    <location>
        <begin position="90"/>
        <end position="114"/>
    </location>
</feature>
<feature type="domain" description="Zinc finger DksA/TraR C4-type" evidence="5">
    <location>
        <begin position="85"/>
        <end position="119"/>
    </location>
</feature>
<dbReference type="SUPFAM" id="SSF57716">
    <property type="entry name" value="Glucocorticoid receptor-like (DNA-binding domain)"/>
    <property type="match status" value="1"/>
</dbReference>
<organism evidence="6 7">
    <name type="scientific">Variovorax guangxiensis</name>
    <dbReference type="NCBI Taxonomy" id="1775474"/>
    <lineage>
        <taxon>Bacteria</taxon>
        <taxon>Pseudomonadati</taxon>
        <taxon>Pseudomonadota</taxon>
        <taxon>Betaproteobacteria</taxon>
        <taxon>Burkholderiales</taxon>
        <taxon>Comamonadaceae</taxon>
        <taxon>Variovorax</taxon>
    </lineage>
</organism>
<dbReference type="OrthoDB" id="9811543at2"/>
<keyword evidence="3" id="KW-0862">Zinc</keyword>
<evidence type="ECO:0000256" key="3">
    <source>
        <dbReference type="ARBA" id="ARBA00022833"/>
    </source>
</evidence>
<dbReference type="Gene3D" id="1.20.120.910">
    <property type="entry name" value="DksA, coiled-coil domain"/>
    <property type="match status" value="1"/>
</dbReference>
<dbReference type="PROSITE" id="PS51128">
    <property type="entry name" value="ZF_DKSA_2"/>
    <property type="match status" value="1"/>
</dbReference>
<dbReference type="SUPFAM" id="SSF109635">
    <property type="entry name" value="DnaK suppressor protein DksA, alpha-hairpin domain"/>
    <property type="match status" value="1"/>
</dbReference>
<dbReference type="EMBL" id="RXFT01000001">
    <property type="protein sequence ID" value="RUR66358.1"/>
    <property type="molecule type" value="Genomic_DNA"/>
</dbReference>
<protein>
    <submittedName>
        <fullName evidence="6">TraR/DksA family transcriptional regulator</fullName>
    </submittedName>
</protein>
<keyword evidence="2" id="KW-0863">Zinc-finger</keyword>
<evidence type="ECO:0000256" key="1">
    <source>
        <dbReference type="ARBA" id="ARBA00022723"/>
    </source>
</evidence>
<keyword evidence="1" id="KW-0479">Metal-binding</keyword>
<dbReference type="AlphaFoldDB" id="A0A433MEN7"/>
<dbReference type="RefSeq" id="WP_126019942.1">
    <property type="nucleotide sequence ID" value="NZ_RXFT01000001.1"/>
</dbReference>
<dbReference type="PANTHER" id="PTHR33823">
    <property type="entry name" value="RNA POLYMERASE-BINDING TRANSCRIPTION FACTOR DKSA-RELATED"/>
    <property type="match status" value="1"/>
</dbReference>
<sequence>MKHLDATDRRALHRQLESMKRQVLDELRASAPSAELLSAGDARDVTTHADEAEAERAADVRLAEIEIDRNRLDEIDQALARLSDGRYGVCADCRAEISRARLFAQPTAIRCAACQSVVEAHRRR</sequence>
<reference evidence="6 7" key="1">
    <citation type="submission" date="2018-12" db="EMBL/GenBank/DDBJ databases">
        <title>The genome sequences of Variovorax guangxiensis DSM 27352.</title>
        <authorList>
            <person name="Gao J."/>
            <person name="Sun J."/>
        </authorList>
    </citation>
    <scope>NUCLEOTIDE SEQUENCE [LARGE SCALE GENOMIC DNA]</scope>
    <source>
        <strain evidence="6 7">DSM 27352</strain>
    </source>
</reference>
<comment type="caution">
    <text evidence="6">The sequence shown here is derived from an EMBL/GenBank/DDBJ whole genome shotgun (WGS) entry which is preliminary data.</text>
</comment>
<dbReference type="PANTHER" id="PTHR33823:SF4">
    <property type="entry name" value="GENERAL STRESS PROTEIN 16O"/>
    <property type="match status" value="1"/>
</dbReference>
<evidence type="ECO:0000256" key="2">
    <source>
        <dbReference type="ARBA" id="ARBA00022771"/>
    </source>
</evidence>
<dbReference type="Pfam" id="PF01258">
    <property type="entry name" value="zf-dskA_traR"/>
    <property type="match status" value="1"/>
</dbReference>
<evidence type="ECO:0000313" key="6">
    <source>
        <dbReference type="EMBL" id="RUR66358.1"/>
    </source>
</evidence>
<accession>A0A433MEN7</accession>
<dbReference type="InterPro" id="IPR000962">
    <property type="entry name" value="Znf_DskA_TraR"/>
</dbReference>
<evidence type="ECO:0000259" key="5">
    <source>
        <dbReference type="Pfam" id="PF01258"/>
    </source>
</evidence>
<evidence type="ECO:0000313" key="7">
    <source>
        <dbReference type="Proteomes" id="UP000281118"/>
    </source>
</evidence>
<dbReference type="InterPro" id="IPR037187">
    <property type="entry name" value="DnaK_N"/>
</dbReference>
<gene>
    <name evidence="6" type="ORF">EJP67_04715</name>
</gene>